<evidence type="ECO:0000313" key="2">
    <source>
        <dbReference type="Proteomes" id="UP000273083"/>
    </source>
</evidence>
<dbReference type="GO" id="GO:0003677">
    <property type="term" value="F:DNA binding"/>
    <property type="evidence" value="ECO:0007669"/>
    <property type="project" value="UniProtKB-KW"/>
</dbReference>
<dbReference type="PANTHER" id="PTHR35145">
    <property type="entry name" value="CYTOPLASMIC PROTEIN-RELATED"/>
    <property type="match status" value="1"/>
</dbReference>
<dbReference type="RefSeq" id="WP_123609789.1">
    <property type="nucleotide sequence ID" value="NZ_RJVG01000006.1"/>
</dbReference>
<keyword evidence="1" id="KW-0238">DNA-binding</keyword>
<dbReference type="EMBL" id="RJVG01000006">
    <property type="protein sequence ID" value="ROR27521.1"/>
    <property type="molecule type" value="Genomic_DNA"/>
</dbReference>
<dbReference type="Gene3D" id="3.90.1150.30">
    <property type="match status" value="1"/>
</dbReference>
<comment type="caution">
    <text evidence="1">The sequence shown here is derived from an EMBL/GenBank/DDBJ whole genome shotgun (WGS) entry which is preliminary data.</text>
</comment>
<dbReference type="InterPro" id="IPR058532">
    <property type="entry name" value="YjbR/MT2646/Rv2570-like"/>
</dbReference>
<reference evidence="1 2" key="1">
    <citation type="submission" date="2018-11" db="EMBL/GenBank/DDBJ databases">
        <title>Genomic Encyclopedia of Type Strains, Phase IV (KMG-IV): sequencing the most valuable type-strain genomes for metagenomic binning, comparative biology and taxonomic classification.</title>
        <authorList>
            <person name="Goeker M."/>
        </authorList>
    </citation>
    <scope>NUCLEOTIDE SEQUENCE [LARGE SCALE GENOMIC DNA]</scope>
    <source>
        <strain evidence="1 2">DSM 26537</strain>
    </source>
</reference>
<dbReference type="OrthoDB" id="9789813at2"/>
<protein>
    <submittedName>
        <fullName evidence="1">Putative DNA-binding protein (MmcQ/YjbR family)</fullName>
    </submittedName>
</protein>
<dbReference type="Pfam" id="PF04237">
    <property type="entry name" value="YjbR"/>
    <property type="match status" value="1"/>
</dbReference>
<gene>
    <name evidence="1" type="ORF">EDD66_106219</name>
</gene>
<dbReference type="InterPro" id="IPR038056">
    <property type="entry name" value="YjbR-like_sf"/>
</dbReference>
<dbReference type="AlphaFoldDB" id="A0A3N1XN17"/>
<accession>A0A3N1XN17</accession>
<name>A0A3N1XN17_9FIRM</name>
<dbReference type="InterPro" id="IPR007351">
    <property type="entry name" value="YjbR"/>
</dbReference>
<proteinExistence type="predicted"/>
<organism evidence="1 2">
    <name type="scientific">Mobilisporobacter senegalensis</name>
    <dbReference type="NCBI Taxonomy" id="1329262"/>
    <lineage>
        <taxon>Bacteria</taxon>
        <taxon>Bacillati</taxon>
        <taxon>Bacillota</taxon>
        <taxon>Clostridia</taxon>
        <taxon>Lachnospirales</taxon>
        <taxon>Lachnospiraceae</taxon>
        <taxon>Mobilisporobacter</taxon>
    </lineage>
</organism>
<sequence>MNTREDIIKYCLSFPGTYEDYPFHDSNVTVMRCFGNKKTFAMVFNRSDYLWINIKCDPEWIDFWRNAYSSIIPGYHMNKKYWNTIIMDGSVPDKDIERLLLESYDLVKPKKKK</sequence>
<evidence type="ECO:0000313" key="1">
    <source>
        <dbReference type="EMBL" id="ROR27521.1"/>
    </source>
</evidence>
<dbReference type="PANTHER" id="PTHR35145:SF1">
    <property type="entry name" value="CYTOPLASMIC PROTEIN"/>
    <property type="match status" value="1"/>
</dbReference>
<dbReference type="Proteomes" id="UP000273083">
    <property type="component" value="Unassembled WGS sequence"/>
</dbReference>
<dbReference type="SUPFAM" id="SSF142906">
    <property type="entry name" value="YjbR-like"/>
    <property type="match status" value="1"/>
</dbReference>
<keyword evidence="2" id="KW-1185">Reference proteome</keyword>